<dbReference type="AlphaFoldDB" id="A0A811GGX4"/>
<sequence>MPPVQAGIKTPGIYTDVNINTQRAGLPSNEHKVLFVTDDAKIMTQPVAIYDEADAADKIVANSKVGKMIKAAVKTNRLVDAYAITLAVDNTDPQVPFIDVDETLDIISPLGHTIIALNSAPTVGDQTMAWTDHLHFVSDAIEQRPAILVIPFTDIDAATAFAAQAPIETSYRIVVACYHGATGQEAEIAGAMAAALADSNDPAVPFNGVNLGGVEPVEDRYKLTFERQERALKAGVCVIATGADGKPEIVRAVSTYRKNPDTGLADDLMLDINGALTIDYVRKVMRTAASKERRRKNTAPQRRNLRSIFLAEALKLDHAEILQNVKATADQLTVTEDATDRYRVNVSIPADWVRGMHVVAVTLNVY</sequence>
<protein>
    <submittedName>
        <fullName evidence="3">Phage tail sheath protein</fullName>
    </submittedName>
</protein>
<dbReference type="InterPro" id="IPR020287">
    <property type="entry name" value="Tail_sheath_C"/>
</dbReference>
<name>A0A811GGX4_9GAMM</name>
<evidence type="ECO:0000256" key="1">
    <source>
        <dbReference type="ARBA" id="ARBA00008005"/>
    </source>
</evidence>
<gene>
    <name evidence="3" type="ORF">SFB21_3124</name>
</gene>
<evidence type="ECO:0000259" key="2">
    <source>
        <dbReference type="Pfam" id="PF17482"/>
    </source>
</evidence>
<organism evidence="3 4">
    <name type="scientific">Acinetobacter bouvetii</name>
    <dbReference type="NCBI Taxonomy" id="202951"/>
    <lineage>
        <taxon>Bacteria</taxon>
        <taxon>Pseudomonadati</taxon>
        <taxon>Pseudomonadota</taxon>
        <taxon>Gammaproteobacteria</taxon>
        <taxon>Moraxellales</taxon>
        <taxon>Moraxellaceae</taxon>
        <taxon>Acinetobacter</taxon>
    </lineage>
</organism>
<accession>A0A811GGX4</accession>
<evidence type="ECO:0000313" key="3">
    <source>
        <dbReference type="EMBL" id="CAB1222461.1"/>
    </source>
</evidence>
<dbReference type="Proteomes" id="UP000489961">
    <property type="component" value="Unassembled WGS sequence"/>
</dbReference>
<reference evidence="3 4" key="1">
    <citation type="submission" date="2020-02" db="EMBL/GenBank/DDBJ databases">
        <authorList>
            <person name="Chaudhuri R."/>
        </authorList>
    </citation>
    <scope>NUCLEOTIDE SEQUENCE [LARGE SCALE GENOMIC DNA]</scope>
    <source>
        <strain evidence="3">SFB21</strain>
    </source>
</reference>
<comment type="similarity">
    <text evidence="1">Belongs to the myoviridae tail sheath protein family.</text>
</comment>
<proteinExistence type="inferred from homology"/>
<evidence type="ECO:0000313" key="4">
    <source>
        <dbReference type="Proteomes" id="UP000489961"/>
    </source>
</evidence>
<dbReference type="Pfam" id="PF17482">
    <property type="entry name" value="Phage_sheath_1C"/>
    <property type="match status" value="1"/>
</dbReference>
<dbReference type="EMBL" id="CADDTS010000049">
    <property type="protein sequence ID" value="CAB1222461.1"/>
    <property type="molecule type" value="Genomic_DNA"/>
</dbReference>
<feature type="domain" description="Tail sheath protein C-terminal" evidence="2">
    <location>
        <begin position="266"/>
        <end position="365"/>
    </location>
</feature>
<comment type="caution">
    <text evidence="3">The sequence shown here is derived from an EMBL/GenBank/DDBJ whole genome shotgun (WGS) entry which is preliminary data.</text>
</comment>